<keyword evidence="1" id="KW-0472">Membrane</keyword>
<name>A0A0S4JR44_BODSA</name>
<keyword evidence="1" id="KW-0812">Transmembrane</keyword>
<evidence type="ECO:0000256" key="1">
    <source>
        <dbReference type="SAM" id="Phobius"/>
    </source>
</evidence>
<organism evidence="2 3">
    <name type="scientific">Bodo saltans</name>
    <name type="common">Flagellated protozoan</name>
    <dbReference type="NCBI Taxonomy" id="75058"/>
    <lineage>
        <taxon>Eukaryota</taxon>
        <taxon>Discoba</taxon>
        <taxon>Euglenozoa</taxon>
        <taxon>Kinetoplastea</taxon>
        <taxon>Metakinetoplastina</taxon>
        <taxon>Eubodonida</taxon>
        <taxon>Bodonidae</taxon>
        <taxon>Bodo</taxon>
    </lineage>
</organism>
<protein>
    <submittedName>
        <fullName evidence="2">Membrane-associated protein, putative</fullName>
    </submittedName>
</protein>
<proteinExistence type="predicted"/>
<dbReference type="VEuPathDB" id="TriTrypDB:BSAL_34145"/>
<feature type="non-terminal residue" evidence="2">
    <location>
        <position position="1"/>
    </location>
</feature>
<accession>A0A0S4JR44</accession>
<reference evidence="3" key="1">
    <citation type="submission" date="2015-09" db="EMBL/GenBank/DDBJ databases">
        <authorList>
            <consortium name="Pathogen Informatics"/>
        </authorList>
    </citation>
    <scope>NUCLEOTIDE SEQUENCE [LARGE SCALE GENOMIC DNA]</scope>
    <source>
        <strain evidence="3">Lake Konstanz</strain>
    </source>
</reference>
<feature type="transmembrane region" description="Helical" evidence="1">
    <location>
        <begin position="81"/>
        <end position="104"/>
    </location>
</feature>
<dbReference type="AlphaFoldDB" id="A0A0S4JR44"/>
<feature type="transmembrane region" description="Helical" evidence="1">
    <location>
        <begin position="140"/>
        <end position="162"/>
    </location>
</feature>
<gene>
    <name evidence="2" type="ORF">BSAL_34145</name>
</gene>
<evidence type="ECO:0000313" key="2">
    <source>
        <dbReference type="EMBL" id="CUG91790.1"/>
    </source>
</evidence>
<sequence length="229" mass="25227">GRGGAGAACPCCFIVYVWTSLERQESEVSCERVDVRRAEPVSCIETTVGVVIKGTERRWKWRCNDLSQLKYAWVLLLDVRLLWYAVMDSALLVVVAIAAVVGGLNGSGDVDSCRGWSIAVIVLMCIQLLVLLYDQPFTSLFANVHAALTLALTCLSTAFQLAFLYESSSNSVSLLWLIEASAVCGLIVVGVSGLKTLVDLRDVVAACRRRFAMLQTLWTRLECSEYFEQ</sequence>
<feature type="transmembrane region" description="Helical" evidence="1">
    <location>
        <begin position="116"/>
        <end position="133"/>
    </location>
</feature>
<keyword evidence="3" id="KW-1185">Reference proteome</keyword>
<keyword evidence="1" id="KW-1133">Transmembrane helix</keyword>
<dbReference type="EMBL" id="CYKH01001970">
    <property type="protein sequence ID" value="CUG91790.1"/>
    <property type="molecule type" value="Genomic_DNA"/>
</dbReference>
<evidence type="ECO:0000313" key="3">
    <source>
        <dbReference type="Proteomes" id="UP000051952"/>
    </source>
</evidence>
<dbReference type="Proteomes" id="UP000051952">
    <property type="component" value="Unassembled WGS sequence"/>
</dbReference>
<feature type="non-terminal residue" evidence="2">
    <location>
        <position position="229"/>
    </location>
</feature>
<feature type="transmembrane region" description="Helical" evidence="1">
    <location>
        <begin position="174"/>
        <end position="194"/>
    </location>
</feature>